<reference evidence="6" key="2">
    <citation type="submission" date="2020-07" db="EMBL/GenBank/DDBJ databases">
        <title>Flavobacterium sp. xlx-214.</title>
        <authorList>
            <person name="Yang C."/>
        </authorList>
    </citation>
    <scope>NUCLEOTIDE SEQUENCE [LARGE SCALE GENOMIC DNA]</scope>
    <source>
        <strain evidence="6">CX-624</strain>
    </source>
</reference>
<feature type="transmembrane region" description="Helical" evidence="1">
    <location>
        <begin position="35"/>
        <end position="57"/>
    </location>
</feature>
<evidence type="ECO:0000313" key="3">
    <source>
        <dbReference type="EMBL" id="MBA5247045.1"/>
    </source>
</evidence>
<dbReference type="PANTHER" id="PTHR14859:SF1">
    <property type="entry name" value="PGAP2-INTERACTING PROTEIN"/>
    <property type="match status" value="1"/>
</dbReference>
<dbReference type="EMBL" id="JACEUX010000002">
    <property type="protein sequence ID" value="MBA5247045.1"/>
    <property type="molecule type" value="Genomic_DNA"/>
</dbReference>
<keyword evidence="1" id="KW-0472">Membrane</keyword>
<dbReference type="Gene3D" id="3.60.10.10">
    <property type="entry name" value="Endonuclease/exonuclease/phosphatase"/>
    <property type="match status" value="1"/>
</dbReference>
<sequence length="323" mass="36625">MFLRRIFLLIHVGVVLLLLATLLNAYVPPSVFPGLNLLSLLFPALMGLHIVFCLMWILLWKKQALFFLAVSILLLNPARRWLNYNPSNTDGPTLKVVSANLKTGKLGEKAAADYLNSTGADLMILQDPGEVQNMLDLPHKSKDYWVVSVSSATEIIEQGPLFKDDGYSFYADIKHQGKMIRVINVYLTPFFFDKNKVRPAEDLEKNKSKAKYILKRLIPTFKIHEEEVDTIAHAVKNSPYPVILAGDFNAVPNSYEYYTLLGDLKDVFVEVGRGSPTSFHDYKVPIRIDYIFASENIQPVGYRVDRNVTISDHYPVIAEFKID</sequence>
<dbReference type="CDD" id="cd09084">
    <property type="entry name" value="EEP-2"/>
    <property type="match status" value="1"/>
</dbReference>
<dbReference type="Proteomes" id="UP000539710">
    <property type="component" value="Unassembled WGS sequence"/>
</dbReference>
<reference evidence="3" key="3">
    <citation type="submission" date="2020-07" db="EMBL/GenBank/DDBJ databases">
        <authorList>
            <person name="Yang C."/>
        </authorList>
    </citation>
    <scope>NUCLEOTIDE SEQUENCE</scope>
    <source>
        <strain evidence="3">Cx-624</strain>
    </source>
</reference>
<keyword evidence="3" id="KW-0269">Exonuclease</keyword>
<proteinExistence type="predicted"/>
<feature type="domain" description="Endonuclease/exonuclease/phosphatase" evidence="2">
    <location>
        <begin position="229"/>
        <end position="313"/>
    </location>
</feature>
<dbReference type="GO" id="GO:0016020">
    <property type="term" value="C:membrane"/>
    <property type="evidence" value="ECO:0007669"/>
    <property type="project" value="GOC"/>
</dbReference>
<dbReference type="InterPro" id="IPR036691">
    <property type="entry name" value="Endo/exonu/phosph_ase_sf"/>
</dbReference>
<dbReference type="Proteomes" id="UP000515349">
    <property type="component" value="Chromosome"/>
</dbReference>
<organism evidence="4 5">
    <name type="scientific">Marnyiella aurantia</name>
    <dbReference type="NCBI Taxonomy" id="2758037"/>
    <lineage>
        <taxon>Bacteria</taxon>
        <taxon>Pseudomonadati</taxon>
        <taxon>Bacteroidota</taxon>
        <taxon>Flavobacteriia</taxon>
        <taxon>Flavobacteriales</taxon>
        <taxon>Weeksellaceae</taxon>
        <taxon>Marnyiella</taxon>
    </lineage>
</organism>
<protein>
    <submittedName>
        <fullName evidence="4">Endonuclease/exonuclease/phosphatase family protein</fullName>
    </submittedName>
</protein>
<dbReference type="AlphaFoldDB" id="A0A7D7QE32"/>
<reference evidence="4 5" key="1">
    <citation type="submission" date="2020-07" db="EMBL/GenBank/DDBJ databases">
        <title>Chryseobacterium sp.cx-624.</title>
        <authorList>
            <person name="Yang C."/>
        </authorList>
    </citation>
    <scope>NUCLEOTIDE SEQUENCE [LARGE SCALE GENOMIC DNA]</scope>
    <source>
        <strain evidence="5">cx-624</strain>
        <strain evidence="4">Cx-624</strain>
    </source>
</reference>
<evidence type="ECO:0000313" key="5">
    <source>
        <dbReference type="Proteomes" id="UP000515349"/>
    </source>
</evidence>
<name>A0A7D7QE32_9FLAO</name>
<keyword evidence="3" id="KW-0378">Hydrolase</keyword>
<dbReference type="InterPro" id="IPR051916">
    <property type="entry name" value="GPI-anchor_lipid_remodeler"/>
</dbReference>
<gene>
    <name evidence="4" type="ORF">H1R16_07755</name>
    <name evidence="3" type="ORF">H2507_07685</name>
</gene>
<evidence type="ECO:0000256" key="1">
    <source>
        <dbReference type="SAM" id="Phobius"/>
    </source>
</evidence>
<evidence type="ECO:0000313" key="4">
    <source>
        <dbReference type="EMBL" id="QMS97621.1"/>
    </source>
</evidence>
<dbReference type="KEGG" id="cbau:H1R16_07755"/>
<keyword evidence="1" id="KW-0812">Transmembrane</keyword>
<evidence type="ECO:0000313" key="6">
    <source>
        <dbReference type="Proteomes" id="UP000539710"/>
    </source>
</evidence>
<keyword evidence="4" id="KW-0255">Endonuclease</keyword>
<dbReference type="GO" id="GO:0004519">
    <property type="term" value="F:endonuclease activity"/>
    <property type="evidence" value="ECO:0007669"/>
    <property type="project" value="UniProtKB-KW"/>
</dbReference>
<dbReference type="PANTHER" id="PTHR14859">
    <property type="entry name" value="CALCOFLUOR WHITE HYPERSENSITIVE PROTEIN PRECURSOR"/>
    <property type="match status" value="1"/>
</dbReference>
<keyword evidence="6" id="KW-1185">Reference proteome</keyword>
<dbReference type="InterPro" id="IPR005135">
    <property type="entry name" value="Endo/exonuclease/phosphatase"/>
</dbReference>
<dbReference type="Pfam" id="PF03372">
    <property type="entry name" value="Exo_endo_phos"/>
    <property type="match status" value="1"/>
</dbReference>
<keyword evidence="1" id="KW-1133">Transmembrane helix</keyword>
<dbReference type="SUPFAM" id="SSF56219">
    <property type="entry name" value="DNase I-like"/>
    <property type="match status" value="1"/>
</dbReference>
<keyword evidence="3" id="KW-0540">Nuclease</keyword>
<dbReference type="GO" id="GO:0004527">
    <property type="term" value="F:exonuclease activity"/>
    <property type="evidence" value="ECO:0007669"/>
    <property type="project" value="UniProtKB-KW"/>
</dbReference>
<accession>A0A7D7QE32</accession>
<dbReference type="GO" id="GO:0006506">
    <property type="term" value="P:GPI anchor biosynthetic process"/>
    <property type="evidence" value="ECO:0007669"/>
    <property type="project" value="TreeGrafter"/>
</dbReference>
<evidence type="ECO:0000259" key="2">
    <source>
        <dbReference type="Pfam" id="PF03372"/>
    </source>
</evidence>
<dbReference type="EMBL" id="CP059472">
    <property type="protein sequence ID" value="QMS97621.1"/>
    <property type="molecule type" value="Genomic_DNA"/>
</dbReference>